<organism evidence="2 3">
    <name type="scientific">Hallella faecis</name>
    <dbReference type="NCBI Taxonomy" id="2841596"/>
    <lineage>
        <taxon>Bacteria</taxon>
        <taxon>Pseudomonadati</taxon>
        <taxon>Bacteroidota</taxon>
        <taxon>Bacteroidia</taxon>
        <taxon>Bacteroidales</taxon>
        <taxon>Prevotellaceae</taxon>
        <taxon>Hallella</taxon>
    </lineage>
</organism>
<evidence type="ECO:0000313" key="3">
    <source>
        <dbReference type="Proteomes" id="UP001487296"/>
    </source>
</evidence>
<evidence type="ECO:0000313" key="2">
    <source>
        <dbReference type="EMBL" id="MEQ2485589.1"/>
    </source>
</evidence>
<name>A0ABV1FMG2_9BACT</name>
<keyword evidence="1" id="KW-0732">Signal</keyword>
<proteinExistence type="predicted"/>
<gene>
    <name evidence="2" type="ORF">AAAT34_00805</name>
</gene>
<keyword evidence="3" id="KW-1185">Reference proteome</keyword>
<dbReference type="RefSeq" id="WP_215758534.1">
    <property type="nucleotide sequence ID" value="NZ_JAHKBE010000001.1"/>
</dbReference>
<evidence type="ECO:0000256" key="1">
    <source>
        <dbReference type="SAM" id="SignalP"/>
    </source>
</evidence>
<feature type="signal peptide" evidence="1">
    <location>
        <begin position="1"/>
        <end position="19"/>
    </location>
</feature>
<dbReference type="EMBL" id="JBBNFP010000002">
    <property type="protein sequence ID" value="MEQ2485589.1"/>
    <property type="molecule type" value="Genomic_DNA"/>
</dbReference>
<protein>
    <submittedName>
        <fullName evidence="2">Capsule assembly Wzi family protein</fullName>
    </submittedName>
</protein>
<comment type="caution">
    <text evidence="2">The sequence shown here is derived from an EMBL/GenBank/DDBJ whole genome shotgun (WGS) entry which is preliminary data.</text>
</comment>
<sequence>MKHTILALVSLLATTPMMAQYAWQYDAHPGKLDLGEGIRYRVETQGSFSKDKTPLWLNANKHGLSSLDETNGYVRATAIRPLLNDSSRRWGVGYGLDVAAPLHYTSNVVVQQAFVEGRWLHGTLTIGAKEEPMELKNNRLSSGSQTLGINARPVPQVRLALPRYWTIPALGRWLQVKGHIAYGMMTDDSWQHSFTNKQSKYADHVLYHSKAGYLKIGSEDRFIPWSLELGLEQATLFGGTAYVPDGSGGMRVIENDKGISSFWHAFVPAGGDKPSEGTVYRNKEGNVLGSWLVRFNYDGERVAWHLYADKYYEDLSSMFQLDYDGYGEGDEWNTKKKTRFFLYDFKDWMLGAELNLKYGTWLRSVVFEYLYTKYQSGPVYHDHTVGRNDHLGGRDDFYNHYIYTGWQHWGQAIGNPLYRSPIYNEDGSIAFTDNRFMAFHLGFDGQPTPRLDYRVLATYQEGLGTYVTPYTKKHHNVSFLVEAGYQLPKGWQVRGGYGMDFGHILGSNAGFQLTVSKSGVFNL</sequence>
<dbReference type="InterPro" id="IPR038636">
    <property type="entry name" value="Wzi_sf"/>
</dbReference>
<dbReference type="Gene3D" id="2.40.160.130">
    <property type="entry name" value="Capsule assembly protein Wzi"/>
    <property type="match status" value="1"/>
</dbReference>
<dbReference type="Proteomes" id="UP001487296">
    <property type="component" value="Unassembled WGS sequence"/>
</dbReference>
<reference evidence="2 3" key="1">
    <citation type="submission" date="2024-04" db="EMBL/GenBank/DDBJ databases">
        <title>Human intestinal bacterial collection.</title>
        <authorList>
            <person name="Pauvert C."/>
            <person name="Hitch T.C.A."/>
            <person name="Clavel T."/>
        </authorList>
    </citation>
    <scope>NUCLEOTIDE SEQUENCE [LARGE SCALE GENOMIC DNA]</scope>
    <source>
        <strain evidence="2 3">CLA-AA-H145</strain>
    </source>
</reference>
<accession>A0ABV1FMG2</accession>
<feature type="chain" id="PRO_5046238921" evidence="1">
    <location>
        <begin position="20"/>
        <end position="523"/>
    </location>
</feature>